<keyword evidence="1" id="KW-0732">Signal</keyword>
<gene>
    <name evidence="2" type="ORF">QO014_000062</name>
</gene>
<feature type="signal peptide" evidence="1">
    <location>
        <begin position="1"/>
        <end position="20"/>
    </location>
</feature>
<name>A0ABU0H095_9HYPH</name>
<dbReference type="RefSeq" id="WP_266346665.1">
    <property type="nucleotide sequence ID" value="NZ_JAPKNG010000001.1"/>
</dbReference>
<sequence>MKSTVLLTLAMAFVAAPAFADGPRLTGLPAKLLSGDAAQLTTHEVPTPPVSSIKAGPLAVELEVTTLADVQKQFGGTISNATDGGVSVDWVCYVIQRTSGAGHIWFLSDGRIGGPDHVVTMVASDFDLSEHSGCTDAPASLTAIDYSVPGLLTSESDVVARFGPTDALDNVVSYSNQTTSTTTPLTTLQVLSYHFKDGKVDAIAVNQLTTN</sequence>
<accession>A0ABU0H095</accession>
<dbReference type="Proteomes" id="UP001241603">
    <property type="component" value="Unassembled WGS sequence"/>
</dbReference>
<feature type="chain" id="PRO_5046666670" description="Secreted protein" evidence="1">
    <location>
        <begin position="21"/>
        <end position="211"/>
    </location>
</feature>
<evidence type="ECO:0000256" key="1">
    <source>
        <dbReference type="SAM" id="SignalP"/>
    </source>
</evidence>
<comment type="caution">
    <text evidence="2">The sequence shown here is derived from an EMBL/GenBank/DDBJ whole genome shotgun (WGS) entry which is preliminary data.</text>
</comment>
<organism evidence="2 3">
    <name type="scientific">Kaistia dalseonensis</name>
    <dbReference type="NCBI Taxonomy" id="410840"/>
    <lineage>
        <taxon>Bacteria</taxon>
        <taxon>Pseudomonadati</taxon>
        <taxon>Pseudomonadota</taxon>
        <taxon>Alphaproteobacteria</taxon>
        <taxon>Hyphomicrobiales</taxon>
        <taxon>Kaistiaceae</taxon>
        <taxon>Kaistia</taxon>
    </lineage>
</organism>
<dbReference type="EMBL" id="JAUSVO010000001">
    <property type="protein sequence ID" value="MDQ0435692.1"/>
    <property type="molecule type" value="Genomic_DNA"/>
</dbReference>
<evidence type="ECO:0000313" key="3">
    <source>
        <dbReference type="Proteomes" id="UP001241603"/>
    </source>
</evidence>
<reference evidence="2 3" key="1">
    <citation type="submission" date="2023-07" db="EMBL/GenBank/DDBJ databases">
        <title>Genomic Encyclopedia of Type Strains, Phase IV (KMG-IV): sequencing the most valuable type-strain genomes for metagenomic binning, comparative biology and taxonomic classification.</title>
        <authorList>
            <person name="Goeker M."/>
        </authorList>
    </citation>
    <scope>NUCLEOTIDE SEQUENCE [LARGE SCALE GENOMIC DNA]</scope>
    <source>
        <strain evidence="2 3">B6-8</strain>
    </source>
</reference>
<keyword evidence="3" id="KW-1185">Reference proteome</keyword>
<protein>
    <recommendedName>
        <fullName evidence="4">Secreted protein</fullName>
    </recommendedName>
</protein>
<evidence type="ECO:0000313" key="2">
    <source>
        <dbReference type="EMBL" id="MDQ0435692.1"/>
    </source>
</evidence>
<evidence type="ECO:0008006" key="4">
    <source>
        <dbReference type="Google" id="ProtNLM"/>
    </source>
</evidence>
<proteinExistence type="predicted"/>